<feature type="region of interest" description="Disordered" evidence="1">
    <location>
        <begin position="81"/>
        <end position="109"/>
    </location>
</feature>
<evidence type="ECO:0000313" key="2">
    <source>
        <dbReference type="EMBL" id="PNH05944.1"/>
    </source>
</evidence>
<feature type="compositionally biased region" description="Low complexity" evidence="1">
    <location>
        <begin position="32"/>
        <end position="41"/>
    </location>
</feature>
<reference evidence="2 3" key="1">
    <citation type="journal article" date="2017" name="Mol. Biol. Evol.">
        <title>The 4-celled Tetrabaena socialis nuclear genome reveals the essential components for genetic control of cell number at the origin of multicellularity in the volvocine lineage.</title>
        <authorList>
            <person name="Featherston J."/>
            <person name="Arakaki Y."/>
            <person name="Hanschen E.R."/>
            <person name="Ferris P.J."/>
            <person name="Michod R.E."/>
            <person name="Olson B.J.S.C."/>
            <person name="Nozaki H."/>
            <person name="Durand P.M."/>
        </authorList>
    </citation>
    <scope>NUCLEOTIDE SEQUENCE [LARGE SCALE GENOMIC DNA]</scope>
    <source>
        <strain evidence="2 3">NIES-571</strain>
    </source>
</reference>
<dbReference type="OrthoDB" id="551848at2759"/>
<name>A0A2J8A099_9CHLO</name>
<gene>
    <name evidence="2" type="ORF">TSOC_007754</name>
</gene>
<protein>
    <submittedName>
        <fullName evidence="2">Uncharacterized protein</fullName>
    </submittedName>
</protein>
<sequence length="109" mass="10398">MEFGPGRVNTPQGGKHRAGGDDGAAAAGGGAATSASPDAAPLSDLETGRNPFRATYGLLPGSSSAYAYQIFLPGDEAASAGGAGAYAGLQSGPRAARGGPGRAAQPAAP</sequence>
<evidence type="ECO:0000313" key="3">
    <source>
        <dbReference type="Proteomes" id="UP000236333"/>
    </source>
</evidence>
<keyword evidence="3" id="KW-1185">Reference proteome</keyword>
<accession>A0A2J8A099</accession>
<evidence type="ECO:0000256" key="1">
    <source>
        <dbReference type="SAM" id="MobiDB-lite"/>
    </source>
</evidence>
<dbReference type="Proteomes" id="UP000236333">
    <property type="component" value="Unassembled WGS sequence"/>
</dbReference>
<organism evidence="2 3">
    <name type="scientific">Tetrabaena socialis</name>
    <dbReference type="NCBI Taxonomy" id="47790"/>
    <lineage>
        <taxon>Eukaryota</taxon>
        <taxon>Viridiplantae</taxon>
        <taxon>Chlorophyta</taxon>
        <taxon>core chlorophytes</taxon>
        <taxon>Chlorophyceae</taxon>
        <taxon>CS clade</taxon>
        <taxon>Chlamydomonadales</taxon>
        <taxon>Tetrabaenaceae</taxon>
        <taxon>Tetrabaena</taxon>
    </lineage>
</organism>
<comment type="caution">
    <text evidence="2">The sequence shown here is derived from an EMBL/GenBank/DDBJ whole genome shotgun (WGS) entry which is preliminary data.</text>
</comment>
<proteinExistence type="predicted"/>
<feature type="region of interest" description="Disordered" evidence="1">
    <location>
        <begin position="1"/>
        <end position="52"/>
    </location>
</feature>
<dbReference type="EMBL" id="PGGS01000270">
    <property type="protein sequence ID" value="PNH05944.1"/>
    <property type="molecule type" value="Genomic_DNA"/>
</dbReference>
<feature type="compositionally biased region" description="Low complexity" evidence="1">
    <location>
        <begin position="86"/>
        <end position="109"/>
    </location>
</feature>
<dbReference type="AlphaFoldDB" id="A0A2J8A099"/>